<organism evidence="3 4">
    <name type="scientific">Paramarasmius palmivorus</name>
    <dbReference type="NCBI Taxonomy" id="297713"/>
    <lineage>
        <taxon>Eukaryota</taxon>
        <taxon>Fungi</taxon>
        <taxon>Dikarya</taxon>
        <taxon>Basidiomycota</taxon>
        <taxon>Agaricomycotina</taxon>
        <taxon>Agaricomycetes</taxon>
        <taxon>Agaricomycetidae</taxon>
        <taxon>Agaricales</taxon>
        <taxon>Marasmiineae</taxon>
        <taxon>Marasmiaceae</taxon>
        <taxon>Paramarasmius</taxon>
    </lineage>
</organism>
<comment type="caution">
    <text evidence="3">The sequence shown here is derived from an EMBL/GenBank/DDBJ whole genome shotgun (WGS) entry which is preliminary data.</text>
</comment>
<proteinExistence type="predicted"/>
<dbReference type="EMBL" id="JAYKXP010000173">
    <property type="protein sequence ID" value="KAK7021295.1"/>
    <property type="molecule type" value="Genomic_DNA"/>
</dbReference>
<sequence length="368" mass="41703">MDWLYTPSAEGQNERDEDSSGTSQGPIQIHDGYRGEQRAKQEHDSVESEEKFEASDELLTLRVPKAVFDKAAVELVADLRKELRAAKDLLFKKDAQIEELHNELNDAKASIADLQGAAEDLETNTTTERLMSEIKRLPMFDALPKQRNKLKRVLFIDMDLCREMGWERFFQERFQETYNSASNNSFGGNRTMHKLLYTPGRTFFFYKNHALTIGPKTQTNVEHDFELLSPFDDMYDQRRELFFDKTTLSGHNHKKDIFYGGTYQVVGLKDLHPQGERGLGCIVDAIADAQTQKPPLGKSKIKELVLSGDIKLELVGLQCVGFDEDLYQRVTDTSNQAEPAKSAGKRKQPAAQGGVGGSHPRGKRRKKD</sequence>
<keyword evidence="1" id="KW-0175">Coiled coil</keyword>
<feature type="region of interest" description="Disordered" evidence="2">
    <location>
        <begin position="333"/>
        <end position="368"/>
    </location>
</feature>
<evidence type="ECO:0000313" key="3">
    <source>
        <dbReference type="EMBL" id="KAK7021295.1"/>
    </source>
</evidence>
<feature type="compositionally biased region" description="Basic and acidic residues" evidence="2">
    <location>
        <begin position="31"/>
        <end position="51"/>
    </location>
</feature>
<accession>A0AAW0B5D5</accession>
<name>A0AAW0B5D5_9AGAR</name>
<keyword evidence="4" id="KW-1185">Reference proteome</keyword>
<evidence type="ECO:0000256" key="1">
    <source>
        <dbReference type="SAM" id="Coils"/>
    </source>
</evidence>
<dbReference type="AlphaFoldDB" id="A0AAW0B5D5"/>
<evidence type="ECO:0000313" key="4">
    <source>
        <dbReference type="Proteomes" id="UP001383192"/>
    </source>
</evidence>
<dbReference type="Proteomes" id="UP001383192">
    <property type="component" value="Unassembled WGS sequence"/>
</dbReference>
<feature type="coiled-coil region" evidence="1">
    <location>
        <begin position="83"/>
        <end position="124"/>
    </location>
</feature>
<reference evidence="3 4" key="1">
    <citation type="submission" date="2024-01" db="EMBL/GenBank/DDBJ databases">
        <title>A draft genome for a cacao thread blight-causing isolate of Paramarasmius palmivorus.</title>
        <authorList>
            <person name="Baruah I.K."/>
            <person name="Bukari Y."/>
            <person name="Amoako-Attah I."/>
            <person name="Meinhardt L.W."/>
            <person name="Bailey B.A."/>
            <person name="Cohen S.P."/>
        </authorList>
    </citation>
    <scope>NUCLEOTIDE SEQUENCE [LARGE SCALE GENOMIC DNA]</scope>
    <source>
        <strain evidence="3 4">GH-12</strain>
    </source>
</reference>
<evidence type="ECO:0000256" key="2">
    <source>
        <dbReference type="SAM" id="MobiDB-lite"/>
    </source>
</evidence>
<feature type="region of interest" description="Disordered" evidence="2">
    <location>
        <begin position="1"/>
        <end position="51"/>
    </location>
</feature>
<gene>
    <name evidence="3" type="ORF">VNI00_017470</name>
</gene>
<protein>
    <submittedName>
        <fullName evidence="3">Uncharacterized protein</fullName>
    </submittedName>
</protein>